<protein>
    <submittedName>
        <fullName evidence="1">IgG binding protein Fc</fullName>
    </submittedName>
</protein>
<reference evidence="1" key="1">
    <citation type="submission" date="2002-06" db="EMBL/GenBank/DDBJ databases">
        <authorList>
            <person name="Liu C.L."/>
            <person name="Lee Y.K."/>
            <person name="Lee H.K."/>
        </authorList>
    </citation>
    <scope>NUCLEOTIDE SEQUENCE</scope>
</reference>
<sequence>YRRFRRFRPCRLSPTFSRAATTTLRRRPQSTRPAAPCQTTSRRRWMTCSPACRRRKALVPAT</sequence>
<proteinExistence type="evidence at transcript level"/>
<name>Q7XYZ3_GRIJA</name>
<dbReference type="EMBL" id="AY124022">
    <property type="protein sequence ID" value="AAN39004.1"/>
    <property type="molecule type" value="mRNA"/>
</dbReference>
<dbReference type="AlphaFoldDB" id="Q7XYZ3"/>
<organism evidence="1">
    <name type="scientific">Griffithsia japonica</name>
    <name type="common">Red alga</name>
    <dbReference type="NCBI Taxonomy" id="83288"/>
    <lineage>
        <taxon>Eukaryota</taxon>
        <taxon>Rhodophyta</taxon>
        <taxon>Florideophyceae</taxon>
        <taxon>Rhodymeniophycidae</taxon>
        <taxon>Ceramiales</taxon>
        <taxon>Ceramiaceae</taxon>
        <taxon>Griffithsia</taxon>
    </lineage>
</organism>
<evidence type="ECO:0000313" key="1">
    <source>
        <dbReference type="EMBL" id="AAN39004.1"/>
    </source>
</evidence>
<accession>Q7XYZ3</accession>
<feature type="non-terminal residue" evidence="1">
    <location>
        <position position="1"/>
    </location>
</feature>